<keyword evidence="2" id="KW-1133">Transmembrane helix</keyword>
<dbReference type="eggNOG" id="ENOG5033AXZ">
    <property type="taxonomic scope" value="Bacteria"/>
</dbReference>
<dbReference type="AlphaFoldDB" id="S9TIX0"/>
<feature type="compositionally biased region" description="Low complexity" evidence="1">
    <location>
        <begin position="36"/>
        <end position="50"/>
    </location>
</feature>
<name>S9TIX0_MAGFU</name>
<protein>
    <submittedName>
        <fullName evidence="3">Uncharacterized protein</fullName>
    </submittedName>
</protein>
<dbReference type="OrthoDB" id="7366514at2"/>
<evidence type="ECO:0000313" key="3">
    <source>
        <dbReference type="EMBL" id="EPY02156.1"/>
    </source>
</evidence>
<dbReference type="Proteomes" id="UP000015350">
    <property type="component" value="Unassembled WGS sequence"/>
</dbReference>
<feature type="transmembrane region" description="Helical" evidence="2">
    <location>
        <begin position="7"/>
        <end position="27"/>
    </location>
</feature>
<organism evidence="3 4">
    <name type="scientific">Magnetospirillum fulvum MGU-K5</name>
    <dbReference type="NCBI Taxonomy" id="1316936"/>
    <lineage>
        <taxon>Bacteria</taxon>
        <taxon>Pseudomonadati</taxon>
        <taxon>Pseudomonadota</taxon>
        <taxon>Alphaproteobacteria</taxon>
        <taxon>Rhodospirillales</taxon>
        <taxon>Rhodospirillaceae</taxon>
        <taxon>Magnetospirillum</taxon>
    </lineage>
</organism>
<gene>
    <name evidence="3" type="ORF">K678_07253</name>
</gene>
<keyword evidence="2" id="KW-0812">Transmembrane</keyword>
<comment type="caution">
    <text evidence="3">The sequence shown here is derived from an EMBL/GenBank/DDBJ whole genome shotgun (WGS) entry which is preliminary data.</text>
</comment>
<proteinExistence type="predicted"/>
<accession>S9TIX0</accession>
<dbReference type="RefSeq" id="WP_021131801.1">
    <property type="nucleotide sequence ID" value="NZ_AQPH01000020.1"/>
</dbReference>
<sequence>MKALKALVIFLGVLIVAGVGLVIYGVASKVGPKPAPVASSTATTAPTAPNAAPPSPAAPFGSIDIPLPDGATIQQVFAAGDRVIVRVGTGKGTGDRLIVLDPTHGQVSGSFGFAAAPEANAKR</sequence>
<feature type="region of interest" description="Disordered" evidence="1">
    <location>
        <begin position="32"/>
        <end position="62"/>
    </location>
</feature>
<evidence type="ECO:0000256" key="1">
    <source>
        <dbReference type="SAM" id="MobiDB-lite"/>
    </source>
</evidence>
<evidence type="ECO:0000256" key="2">
    <source>
        <dbReference type="SAM" id="Phobius"/>
    </source>
</evidence>
<reference evidence="3 4" key="1">
    <citation type="submission" date="2013-04" db="EMBL/GenBank/DDBJ databases">
        <authorList>
            <person name="Kuznetsov B."/>
            <person name="Ivanovsky R."/>
        </authorList>
    </citation>
    <scope>NUCLEOTIDE SEQUENCE [LARGE SCALE GENOMIC DNA]</scope>
    <source>
        <strain evidence="3 4">MGU-K5</strain>
    </source>
</reference>
<dbReference type="STRING" id="1316936.K678_07253"/>
<dbReference type="EMBL" id="AQPH01000020">
    <property type="protein sequence ID" value="EPY02156.1"/>
    <property type="molecule type" value="Genomic_DNA"/>
</dbReference>
<keyword evidence="2" id="KW-0472">Membrane</keyword>
<evidence type="ECO:0000313" key="4">
    <source>
        <dbReference type="Proteomes" id="UP000015350"/>
    </source>
</evidence>